<gene>
    <name evidence="1" type="ORF">D0436_00420</name>
</gene>
<dbReference type="AlphaFoldDB" id="A0A5B8QSE8"/>
<protein>
    <submittedName>
        <fullName evidence="1">Phosphoglycerate mutase family protein</fullName>
    </submittedName>
</protein>
<dbReference type="KEGG" id="sdeo:D0436_00420"/>
<dbReference type="Proteomes" id="UP000321124">
    <property type="component" value="Chromosome"/>
</dbReference>
<reference evidence="1 2" key="1">
    <citation type="journal article" date="2019" name="Ecotoxicol. Environ. Saf.">
        <title>Microbial characterization of heavy metal resistant bacterial strains isolated from an electroplating wastewater treatment plant.</title>
        <authorList>
            <person name="Cai X."/>
            <person name="Zheng X."/>
            <person name="Zhang D."/>
            <person name="Iqbal W."/>
            <person name="Liu C."/>
            <person name="Yang B."/>
            <person name="Zhao X."/>
            <person name="Lu X."/>
            <person name="Mao Y."/>
        </authorList>
    </citation>
    <scope>NUCLEOTIDE SEQUENCE [LARGE SCALE GENOMIC DNA]</scope>
    <source>
        <strain evidence="1 2">Ni1-3</strain>
    </source>
</reference>
<dbReference type="InterPro" id="IPR013078">
    <property type="entry name" value="His_Pase_superF_clade-1"/>
</dbReference>
<dbReference type="RefSeq" id="WP_208660939.1">
    <property type="nucleotide sequence ID" value="NZ_CP031775.2"/>
</dbReference>
<name>A0A5B8QSE8_9GAMM</name>
<evidence type="ECO:0000313" key="1">
    <source>
        <dbReference type="EMBL" id="QDZ89039.1"/>
    </source>
</evidence>
<dbReference type="InterPro" id="IPR029033">
    <property type="entry name" value="His_PPase_superfam"/>
</dbReference>
<dbReference type="SUPFAM" id="SSF53254">
    <property type="entry name" value="Phosphoglycerate mutase-like"/>
    <property type="match status" value="1"/>
</dbReference>
<dbReference type="Pfam" id="PF00300">
    <property type="entry name" value="His_Phos_1"/>
    <property type="match status" value="1"/>
</dbReference>
<proteinExistence type="predicted"/>
<dbReference type="Gene3D" id="3.40.50.1240">
    <property type="entry name" value="Phosphoglycerate mutase-like"/>
    <property type="match status" value="1"/>
</dbReference>
<evidence type="ECO:0000313" key="2">
    <source>
        <dbReference type="Proteomes" id="UP000321124"/>
    </source>
</evidence>
<sequence length="198" mass="22594">MSKLLLVRHAERPDIPANTVGNEVLLTDKGKEDTRNFARCISDPVVSIQSSPIGRCLQTAEIIADVVGFVREDIVFNRDLGDPGFIINDAGSAWTHWQEKGHERVNEYLLSGTEQWEGFKELNHAVKIFDTSIREQLSGQNEGVHIWITHDTILATYASRIMPSRLKMKQWPRYLDFISLELKNGDFVYKYFNQGADD</sequence>
<dbReference type="CDD" id="cd07040">
    <property type="entry name" value="HP"/>
    <property type="match status" value="1"/>
</dbReference>
<organism evidence="1 2">
    <name type="scientific">Shewanella decolorationis</name>
    <dbReference type="NCBI Taxonomy" id="256839"/>
    <lineage>
        <taxon>Bacteria</taxon>
        <taxon>Pseudomonadati</taxon>
        <taxon>Pseudomonadota</taxon>
        <taxon>Gammaproteobacteria</taxon>
        <taxon>Alteromonadales</taxon>
        <taxon>Shewanellaceae</taxon>
        <taxon>Shewanella</taxon>
    </lineage>
</organism>
<dbReference type="EMBL" id="CP031775">
    <property type="protein sequence ID" value="QDZ89039.1"/>
    <property type="molecule type" value="Genomic_DNA"/>
</dbReference>
<accession>A0A5B8QSE8</accession>